<dbReference type="eggNOG" id="KOG2458">
    <property type="taxonomic scope" value="Eukaryota"/>
</dbReference>
<proteinExistence type="inferred from homology"/>
<reference evidence="6" key="1">
    <citation type="journal article" date="2013" name="Nature">
        <title>Pan genome of the phytoplankton Emiliania underpins its global distribution.</title>
        <authorList>
            <person name="Read B.A."/>
            <person name="Kegel J."/>
            <person name="Klute M.J."/>
            <person name="Kuo A."/>
            <person name="Lefebvre S.C."/>
            <person name="Maumus F."/>
            <person name="Mayer C."/>
            <person name="Miller J."/>
            <person name="Monier A."/>
            <person name="Salamov A."/>
            <person name="Young J."/>
            <person name="Aguilar M."/>
            <person name="Claverie J.M."/>
            <person name="Frickenhaus S."/>
            <person name="Gonzalez K."/>
            <person name="Herman E.K."/>
            <person name="Lin Y.C."/>
            <person name="Napier J."/>
            <person name="Ogata H."/>
            <person name="Sarno A.F."/>
            <person name="Shmutz J."/>
            <person name="Schroeder D."/>
            <person name="de Vargas C."/>
            <person name="Verret F."/>
            <person name="von Dassow P."/>
            <person name="Valentin K."/>
            <person name="Van de Peer Y."/>
            <person name="Wheeler G."/>
            <person name="Dacks J.B."/>
            <person name="Delwiche C.F."/>
            <person name="Dyhrman S.T."/>
            <person name="Glockner G."/>
            <person name="John U."/>
            <person name="Richards T."/>
            <person name="Worden A.Z."/>
            <person name="Zhang X."/>
            <person name="Grigoriev I.V."/>
            <person name="Allen A.E."/>
            <person name="Bidle K."/>
            <person name="Borodovsky M."/>
            <person name="Bowler C."/>
            <person name="Brownlee C."/>
            <person name="Cock J.M."/>
            <person name="Elias M."/>
            <person name="Gladyshev V.N."/>
            <person name="Groth M."/>
            <person name="Guda C."/>
            <person name="Hadaegh A."/>
            <person name="Iglesias-Rodriguez M.D."/>
            <person name="Jenkins J."/>
            <person name="Jones B.M."/>
            <person name="Lawson T."/>
            <person name="Leese F."/>
            <person name="Lindquist E."/>
            <person name="Lobanov A."/>
            <person name="Lomsadze A."/>
            <person name="Malik S.B."/>
            <person name="Marsh M.E."/>
            <person name="Mackinder L."/>
            <person name="Mock T."/>
            <person name="Mueller-Roeber B."/>
            <person name="Pagarete A."/>
            <person name="Parker M."/>
            <person name="Probert I."/>
            <person name="Quesneville H."/>
            <person name="Raines C."/>
            <person name="Rensing S.A."/>
            <person name="Riano-Pachon D.M."/>
            <person name="Richier S."/>
            <person name="Rokitta S."/>
            <person name="Shiraiwa Y."/>
            <person name="Soanes D.M."/>
            <person name="van der Giezen M."/>
            <person name="Wahlund T.M."/>
            <person name="Williams B."/>
            <person name="Wilson W."/>
            <person name="Wolfe G."/>
            <person name="Wurch L.L."/>
        </authorList>
    </citation>
    <scope>NUCLEOTIDE SEQUENCE</scope>
</reference>
<feature type="region of interest" description="Disordered" evidence="3">
    <location>
        <begin position="1"/>
        <end position="35"/>
    </location>
</feature>
<accession>A0A0D3KVS6</accession>
<dbReference type="HOGENOM" id="CLU_1274299_0_0_1"/>
<name>A0A0D3KVS6_EMIH1</name>
<organism evidence="5 6">
    <name type="scientific">Emiliania huxleyi (strain CCMP1516)</name>
    <dbReference type="NCBI Taxonomy" id="280463"/>
    <lineage>
        <taxon>Eukaryota</taxon>
        <taxon>Haptista</taxon>
        <taxon>Haptophyta</taxon>
        <taxon>Prymnesiophyceae</taxon>
        <taxon>Isochrysidales</taxon>
        <taxon>Noelaerhabdaceae</taxon>
        <taxon>Emiliania</taxon>
    </lineage>
</organism>
<dbReference type="Pfam" id="PF05686">
    <property type="entry name" value="Glyco_transf_90"/>
    <property type="match status" value="1"/>
</dbReference>
<evidence type="ECO:0000313" key="5">
    <source>
        <dbReference type="EnsemblProtists" id="EOD39861"/>
    </source>
</evidence>
<comment type="similarity">
    <text evidence="1">Belongs to the glycosyltransferase 90 family.</text>
</comment>
<evidence type="ECO:0000256" key="3">
    <source>
        <dbReference type="SAM" id="MobiDB-lite"/>
    </source>
</evidence>
<feature type="domain" description="Glycosyl transferase CAP10" evidence="4">
    <location>
        <begin position="137"/>
        <end position="211"/>
    </location>
</feature>
<dbReference type="PANTHER" id="PTHR12203">
    <property type="entry name" value="KDEL LYS-ASP-GLU-LEU CONTAINING - RELATED"/>
    <property type="match status" value="1"/>
</dbReference>
<dbReference type="InterPro" id="IPR006598">
    <property type="entry name" value="CAP10"/>
</dbReference>
<dbReference type="GO" id="GO:0016740">
    <property type="term" value="F:transferase activity"/>
    <property type="evidence" value="ECO:0007669"/>
    <property type="project" value="UniProtKB-KW"/>
</dbReference>
<reference evidence="5" key="2">
    <citation type="submission" date="2024-10" db="UniProtKB">
        <authorList>
            <consortium name="EnsemblProtists"/>
        </authorList>
    </citation>
    <scope>IDENTIFICATION</scope>
</reference>
<dbReference type="EnsemblProtists" id="EOD39861">
    <property type="protein sequence ID" value="EOD39861"/>
    <property type="gene ID" value="EMIHUDRAFT_223423"/>
</dbReference>
<evidence type="ECO:0000259" key="4">
    <source>
        <dbReference type="Pfam" id="PF05686"/>
    </source>
</evidence>
<dbReference type="RefSeq" id="XP_005792290.1">
    <property type="nucleotide sequence ID" value="XM_005792233.1"/>
</dbReference>
<dbReference type="KEGG" id="ehx:EMIHUDRAFT_223423"/>
<keyword evidence="6" id="KW-1185">Reference proteome</keyword>
<dbReference type="PANTHER" id="PTHR12203:SF35">
    <property type="entry name" value="PROTEIN O-GLUCOSYLTRANSFERASE 1"/>
    <property type="match status" value="1"/>
</dbReference>
<evidence type="ECO:0000256" key="2">
    <source>
        <dbReference type="ARBA" id="ARBA00022679"/>
    </source>
</evidence>
<dbReference type="Proteomes" id="UP000013827">
    <property type="component" value="Unassembled WGS sequence"/>
</dbReference>
<evidence type="ECO:0000313" key="6">
    <source>
        <dbReference type="Proteomes" id="UP000013827"/>
    </source>
</evidence>
<evidence type="ECO:0000256" key="1">
    <source>
        <dbReference type="ARBA" id="ARBA00010118"/>
    </source>
</evidence>
<dbReference type="GeneID" id="17285132"/>
<dbReference type="AlphaFoldDB" id="A0A0D3KVS6"/>
<keyword evidence="2" id="KW-0808">Transferase</keyword>
<dbReference type="InterPro" id="IPR051091">
    <property type="entry name" value="O-Glucosyltr/Glycosyltrsf_90"/>
</dbReference>
<dbReference type="PaxDb" id="2903-EOD39861"/>
<protein>
    <recommendedName>
        <fullName evidence="4">Glycosyl transferase CAP10 domain-containing protein</fullName>
    </recommendedName>
</protein>
<sequence>MVQSRVAFGSSRERPTQLSRKAAARTTRRNSSSIPFFLPKRNDTDWVTLADGMAVADDTLWRWAGGVEGGLVNQRTGGHINYRGEGLVRGHGDKPPFRAAAAGRGTRLHRVPIRADAHRQDAPPCERPPATFALRFHWYARLRPWEHFVPVAENLADLPARVRWASDHPEEAAAIGARGRALAESLHELELACYWWQLLTAFAPLQSHLPRRLAARA</sequence>